<accession>A0AAF3J4Z2</accession>
<evidence type="ECO:0000313" key="6">
    <source>
        <dbReference type="WBParaSite" id="MBELARI_LOCUS16507"/>
    </source>
</evidence>
<dbReference type="GO" id="GO:0003785">
    <property type="term" value="F:actin monomer binding"/>
    <property type="evidence" value="ECO:0007669"/>
    <property type="project" value="InterPro"/>
</dbReference>
<keyword evidence="5" id="KW-1185">Reference proteome</keyword>
<dbReference type="GO" id="GO:0005856">
    <property type="term" value="C:cytoskeleton"/>
    <property type="evidence" value="ECO:0007669"/>
    <property type="project" value="UniProtKB-SubCell"/>
</dbReference>
<keyword evidence="4" id="KW-0206">Cytoskeleton</keyword>
<dbReference type="AlphaFoldDB" id="A0AAF3J4Z2"/>
<dbReference type="WBParaSite" id="MBELARI_LOCUS16507">
    <property type="protein sequence ID" value="MBELARI_LOCUS16507"/>
    <property type="gene ID" value="MBELARI_LOCUS16507"/>
</dbReference>
<sequence length="158" mass="17912">MTDVAPTSPKLEDLPKIDRDIAKALVHGVELKKVETHEKQVLPSPTEIIQEKTHNEICDGITHFTPERLRRTSTDEKQVLPTPQDIKQEKQHQELTHNIEEFDSGKLNPVSTEEKVILPSKEDILREKAPVEAAHFDKSALKHVEPQVKHGCEVVEAQ</sequence>
<dbReference type="SMART" id="SM00152">
    <property type="entry name" value="THY"/>
    <property type="match status" value="3"/>
</dbReference>
<evidence type="ECO:0000256" key="1">
    <source>
        <dbReference type="ARBA" id="ARBA00004245"/>
    </source>
</evidence>
<dbReference type="PANTHER" id="PTHR20940:SF1">
    <property type="entry name" value="CIBOULOT, ISOFORM A"/>
    <property type="match status" value="1"/>
</dbReference>
<dbReference type="Pfam" id="PF01290">
    <property type="entry name" value="Thymosin"/>
    <property type="match status" value="3"/>
</dbReference>
<dbReference type="Proteomes" id="UP000887575">
    <property type="component" value="Unassembled WGS sequence"/>
</dbReference>
<comment type="subcellular location">
    <subcellularLocation>
        <location evidence="1">Cytoplasm</location>
        <location evidence="1">Cytoskeleton</location>
    </subcellularLocation>
</comment>
<dbReference type="PANTHER" id="PTHR20940">
    <property type="entry name" value="TETRA THYMOSIN"/>
    <property type="match status" value="1"/>
</dbReference>
<proteinExistence type="inferred from homology"/>
<dbReference type="InterPro" id="IPR001152">
    <property type="entry name" value="Beta-thymosin"/>
</dbReference>
<evidence type="ECO:0000256" key="4">
    <source>
        <dbReference type="ARBA" id="ARBA00023212"/>
    </source>
</evidence>
<name>A0AAF3J4Z2_9BILA</name>
<dbReference type="GO" id="GO:0007015">
    <property type="term" value="P:actin filament organization"/>
    <property type="evidence" value="ECO:0007669"/>
    <property type="project" value="InterPro"/>
</dbReference>
<keyword evidence="3" id="KW-0963">Cytoplasm</keyword>
<comment type="similarity">
    <text evidence="2">Belongs to the thymosin beta family.</text>
</comment>
<dbReference type="Gene3D" id="1.20.5.520">
    <property type="entry name" value="Single helix bin"/>
    <property type="match status" value="3"/>
</dbReference>
<evidence type="ECO:0000256" key="2">
    <source>
        <dbReference type="ARBA" id="ARBA00009511"/>
    </source>
</evidence>
<evidence type="ECO:0000256" key="3">
    <source>
        <dbReference type="ARBA" id="ARBA00022490"/>
    </source>
</evidence>
<dbReference type="GO" id="GO:0005829">
    <property type="term" value="C:cytosol"/>
    <property type="evidence" value="ECO:0007669"/>
    <property type="project" value="TreeGrafter"/>
</dbReference>
<protein>
    <submittedName>
        <fullName evidence="6">Uncharacterized protein</fullName>
    </submittedName>
</protein>
<organism evidence="5 6">
    <name type="scientific">Mesorhabditis belari</name>
    <dbReference type="NCBI Taxonomy" id="2138241"/>
    <lineage>
        <taxon>Eukaryota</taxon>
        <taxon>Metazoa</taxon>
        <taxon>Ecdysozoa</taxon>
        <taxon>Nematoda</taxon>
        <taxon>Chromadorea</taxon>
        <taxon>Rhabditida</taxon>
        <taxon>Rhabditina</taxon>
        <taxon>Rhabditomorpha</taxon>
        <taxon>Rhabditoidea</taxon>
        <taxon>Rhabditidae</taxon>
        <taxon>Mesorhabditinae</taxon>
        <taxon>Mesorhabditis</taxon>
    </lineage>
</organism>
<evidence type="ECO:0000313" key="5">
    <source>
        <dbReference type="Proteomes" id="UP000887575"/>
    </source>
</evidence>
<dbReference type="InterPro" id="IPR038386">
    <property type="entry name" value="Beta-thymosin_sf"/>
</dbReference>
<reference evidence="6" key="1">
    <citation type="submission" date="2024-02" db="UniProtKB">
        <authorList>
            <consortium name="WormBaseParasite"/>
        </authorList>
    </citation>
    <scope>IDENTIFICATION</scope>
</reference>